<feature type="repeat" description="ANK" evidence="3">
    <location>
        <begin position="180"/>
        <end position="212"/>
    </location>
</feature>
<dbReference type="PANTHER" id="PTHR24180:SF45">
    <property type="entry name" value="POLY [ADP-RIBOSE] POLYMERASE TANKYRASE"/>
    <property type="match status" value="1"/>
</dbReference>
<dbReference type="AlphaFoldDB" id="A0A8H4KCT4"/>
<feature type="domain" description="Single-strand DNA deaminase toxin A-like C-terminal" evidence="4">
    <location>
        <begin position="347"/>
        <end position="408"/>
    </location>
</feature>
<dbReference type="InterPro" id="IPR057517">
    <property type="entry name" value="SsdA-like_C"/>
</dbReference>
<dbReference type="InterPro" id="IPR002110">
    <property type="entry name" value="Ankyrin_rpt"/>
</dbReference>
<organism evidence="5 6">
    <name type="scientific">Fusarium austroafricanum</name>
    <dbReference type="NCBI Taxonomy" id="2364996"/>
    <lineage>
        <taxon>Eukaryota</taxon>
        <taxon>Fungi</taxon>
        <taxon>Dikarya</taxon>
        <taxon>Ascomycota</taxon>
        <taxon>Pezizomycotina</taxon>
        <taxon>Sordariomycetes</taxon>
        <taxon>Hypocreomycetidae</taxon>
        <taxon>Hypocreales</taxon>
        <taxon>Nectriaceae</taxon>
        <taxon>Fusarium</taxon>
        <taxon>Fusarium concolor species complex</taxon>
    </lineage>
</organism>
<evidence type="ECO:0000313" key="6">
    <source>
        <dbReference type="Proteomes" id="UP000605986"/>
    </source>
</evidence>
<accession>A0A8H4KCT4</accession>
<evidence type="ECO:0000313" key="5">
    <source>
        <dbReference type="EMBL" id="KAF4446968.1"/>
    </source>
</evidence>
<dbReference type="Pfam" id="PF24120">
    <property type="entry name" value="SsdA_C"/>
    <property type="match status" value="1"/>
</dbReference>
<evidence type="ECO:0000256" key="3">
    <source>
        <dbReference type="PROSITE-ProRule" id="PRU00023"/>
    </source>
</evidence>
<dbReference type="InterPro" id="IPR051637">
    <property type="entry name" value="Ank_repeat_dom-contain_49"/>
</dbReference>
<evidence type="ECO:0000256" key="2">
    <source>
        <dbReference type="ARBA" id="ARBA00023043"/>
    </source>
</evidence>
<dbReference type="Pfam" id="PF12796">
    <property type="entry name" value="Ank_2"/>
    <property type="match status" value="1"/>
</dbReference>
<reference evidence="5" key="1">
    <citation type="submission" date="2020-01" db="EMBL/GenBank/DDBJ databases">
        <title>Identification and distribution of gene clusters putatively required for synthesis of sphingolipid metabolism inhibitors in phylogenetically diverse species of the filamentous fungus Fusarium.</title>
        <authorList>
            <person name="Kim H.-S."/>
            <person name="Busman M."/>
            <person name="Brown D.W."/>
            <person name="Divon H."/>
            <person name="Uhlig S."/>
            <person name="Proctor R.H."/>
        </authorList>
    </citation>
    <scope>NUCLEOTIDE SEQUENCE</scope>
    <source>
        <strain evidence="5">NRRL 53441</strain>
    </source>
</reference>
<dbReference type="PROSITE" id="PS50297">
    <property type="entry name" value="ANK_REP_REGION"/>
    <property type="match status" value="2"/>
</dbReference>
<dbReference type="OrthoDB" id="341259at2759"/>
<sequence length="525" mass="59807">MSTTARPPTAIARVQWWNHANVYVLCPFCAELHHHGFVGYDQNQLRVSHCDNRLPRRGEISDEYQIRFPSHHFEIDKDNLFFVAGGARLPEKAPREEIDLLRARFREAVDRKVFWVDFPEDIVEKLDTMLGNVVLGDISSARKFLTTILPLHDIFLNGVESWKHPLSEGEEGTTQPRETSGKAVLQYASCEKYPEIVKLLLDEGADVNAADLEGRTALMEAAYWGRLENVQHLLEHGADKSLVCIYKDQLRRAIDFARPTNENQKTRSQHRIDTEDVYTMDLYRREIVRLLDDSDSDEGTHQLGDFFFSSSASNPTMLSQYTHYSLPTESKTVAYMVRGGHLPEIPAMSGWIHKETVVDEGTVFVAGREWTPEVLRLCEVIGFTPQPHEYDKGVPGQYNACHAEKQLIAYFVFKHLFLPSELAIPEDPDEGVDSLAEMMSLTSLTKLSASAISQNMIERAQVREERAYQSKLVELYENRPLTSLTTANILVSRRVCPDCELFLKRVNEELGLSLCLLNSNIHIIQ</sequence>
<dbReference type="Gene3D" id="1.25.40.20">
    <property type="entry name" value="Ankyrin repeat-containing domain"/>
    <property type="match status" value="1"/>
</dbReference>
<comment type="caution">
    <text evidence="5">The sequence shown here is derived from an EMBL/GenBank/DDBJ whole genome shotgun (WGS) entry which is preliminary data.</text>
</comment>
<name>A0A8H4KCT4_9HYPO</name>
<dbReference type="Proteomes" id="UP000605986">
    <property type="component" value="Unassembled WGS sequence"/>
</dbReference>
<keyword evidence="1" id="KW-0677">Repeat</keyword>
<dbReference type="SMART" id="SM00248">
    <property type="entry name" value="ANK"/>
    <property type="match status" value="2"/>
</dbReference>
<evidence type="ECO:0000256" key="1">
    <source>
        <dbReference type="ARBA" id="ARBA00022737"/>
    </source>
</evidence>
<keyword evidence="2 3" id="KW-0040">ANK repeat</keyword>
<proteinExistence type="predicted"/>
<dbReference type="EMBL" id="JAADJG010000421">
    <property type="protein sequence ID" value="KAF4446968.1"/>
    <property type="molecule type" value="Genomic_DNA"/>
</dbReference>
<dbReference type="PROSITE" id="PS50088">
    <property type="entry name" value="ANK_REPEAT"/>
    <property type="match status" value="2"/>
</dbReference>
<dbReference type="PANTHER" id="PTHR24180">
    <property type="entry name" value="CYCLIN-DEPENDENT KINASE INHIBITOR 2C-RELATED"/>
    <property type="match status" value="1"/>
</dbReference>
<dbReference type="InterPro" id="IPR036770">
    <property type="entry name" value="Ankyrin_rpt-contain_sf"/>
</dbReference>
<feature type="repeat" description="ANK" evidence="3">
    <location>
        <begin position="213"/>
        <end position="239"/>
    </location>
</feature>
<dbReference type="SUPFAM" id="SSF48403">
    <property type="entry name" value="Ankyrin repeat"/>
    <property type="match status" value="1"/>
</dbReference>
<gene>
    <name evidence="5" type="ORF">F53441_9439</name>
</gene>
<keyword evidence="6" id="KW-1185">Reference proteome</keyword>
<protein>
    <submittedName>
        <fullName evidence="5">Ankyrin repeat-containing protein</fullName>
    </submittedName>
</protein>
<evidence type="ECO:0000259" key="4">
    <source>
        <dbReference type="Pfam" id="PF24120"/>
    </source>
</evidence>